<organism evidence="2 3">
    <name type="scientific">Rhodanobacter thiooxydans</name>
    <dbReference type="NCBI Taxonomy" id="416169"/>
    <lineage>
        <taxon>Bacteria</taxon>
        <taxon>Pseudomonadati</taxon>
        <taxon>Pseudomonadota</taxon>
        <taxon>Gammaproteobacteria</taxon>
        <taxon>Lysobacterales</taxon>
        <taxon>Rhodanobacteraceae</taxon>
        <taxon>Rhodanobacter</taxon>
    </lineage>
</organism>
<comment type="caution">
    <text evidence="2">The sequence shown here is derived from an EMBL/GenBank/DDBJ whole genome shotgun (WGS) entry which is preliminary data.</text>
</comment>
<dbReference type="EMBL" id="LVJS01000103">
    <property type="protein sequence ID" value="KZC22451.1"/>
    <property type="molecule type" value="Genomic_DNA"/>
</dbReference>
<protein>
    <submittedName>
        <fullName evidence="2">Phosphopantetheine-binding protein</fullName>
    </submittedName>
</protein>
<accession>A0A154QDZ9</accession>
<dbReference type="AlphaFoldDB" id="A0A154QDZ9"/>
<sequence length="90" mass="9795">MTATIQQQLFEIIAKQAKIDVATIRPESTLKDLGIASLEAIEMIFDIEEHFNINFPDQQGANFDTDTAQSLVDAVQKALDDKAAAGEGSK</sequence>
<dbReference type="Gene3D" id="1.10.1200.10">
    <property type="entry name" value="ACP-like"/>
    <property type="match status" value="1"/>
</dbReference>
<keyword evidence="3" id="KW-1185">Reference proteome</keyword>
<dbReference type="PROSITE" id="PS50075">
    <property type="entry name" value="CARRIER"/>
    <property type="match status" value="1"/>
</dbReference>
<name>A0A154QDZ9_9GAMM</name>
<dbReference type="SUPFAM" id="SSF47336">
    <property type="entry name" value="ACP-like"/>
    <property type="match status" value="1"/>
</dbReference>
<evidence type="ECO:0000259" key="1">
    <source>
        <dbReference type="PROSITE" id="PS50075"/>
    </source>
</evidence>
<gene>
    <name evidence="2" type="ORF">RHOFW104T7_00650</name>
</gene>
<dbReference type="InterPro" id="IPR036736">
    <property type="entry name" value="ACP-like_sf"/>
</dbReference>
<dbReference type="InterPro" id="IPR009081">
    <property type="entry name" value="PP-bd_ACP"/>
</dbReference>
<proteinExistence type="predicted"/>
<dbReference type="STRING" id="416169.RHOFW104T7_00650"/>
<reference evidence="2 3" key="1">
    <citation type="journal article" date="2016" name="MBio">
        <title>Lateral Gene Transfer in a Heavy Metal-Contaminated-Groundwater Microbial Community.</title>
        <authorList>
            <person name="Hemme C.L."/>
            <person name="Green S.J."/>
            <person name="Rishishwar L."/>
            <person name="Prakash O."/>
            <person name="Pettenato A."/>
            <person name="Chakraborty R."/>
            <person name="Deutschbauer A.M."/>
            <person name="Van Nostrand J.D."/>
            <person name="Wu L."/>
            <person name="He Z."/>
            <person name="Jordan I.K."/>
            <person name="Hazen T.C."/>
            <person name="Arkin A.P."/>
            <person name="Kostka J.E."/>
            <person name="Zhou J."/>
        </authorList>
    </citation>
    <scope>NUCLEOTIDE SEQUENCE [LARGE SCALE GENOMIC DNA]</scope>
    <source>
        <strain evidence="2 3">FW104-T7</strain>
    </source>
</reference>
<dbReference type="eggNOG" id="COG0236">
    <property type="taxonomic scope" value="Bacteria"/>
</dbReference>
<evidence type="ECO:0000313" key="2">
    <source>
        <dbReference type="EMBL" id="KZC22451.1"/>
    </source>
</evidence>
<dbReference type="Proteomes" id="UP000076131">
    <property type="component" value="Unassembled WGS sequence"/>
</dbReference>
<evidence type="ECO:0000313" key="3">
    <source>
        <dbReference type="Proteomes" id="UP000076131"/>
    </source>
</evidence>
<dbReference type="RefSeq" id="WP_008434326.1">
    <property type="nucleotide sequence ID" value="NZ_LVJS01000103.1"/>
</dbReference>
<dbReference type="Pfam" id="PF00550">
    <property type="entry name" value="PP-binding"/>
    <property type="match status" value="1"/>
</dbReference>
<feature type="domain" description="Carrier" evidence="1">
    <location>
        <begin position="3"/>
        <end position="79"/>
    </location>
</feature>